<evidence type="ECO:0000313" key="6">
    <source>
        <dbReference type="EMBL" id="TWU13715.1"/>
    </source>
</evidence>
<dbReference type="InterPro" id="IPR000653">
    <property type="entry name" value="DegT/StrS_aminotransferase"/>
</dbReference>
<evidence type="ECO:0000256" key="1">
    <source>
        <dbReference type="ARBA" id="ARBA00022898"/>
    </source>
</evidence>
<evidence type="ECO:0000256" key="4">
    <source>
        <dbReference type="PIRSR" id="PIRSR000390-2"/>
    </source>
</evidence>
<sequence length="411" mass="46538">MRYKTACETRFEIWRRSLITDDLRDSVPYQENPVPDSDRTLHVGQPNLSDRAAFDRLVDEMYENRWFTNNGQLVQRLELRLSEYLQVKHVVLVNNGTTGLQIAAQALGLTGEVILPAFTFVATAHALQWVGLKPVFCDIDPQTHCIDPQKIEALITEQTSAIAGVHVWGRPCPTDAINEIARRHDLATLYDAAHAFGCRHQGRMLGNFGQCEVFSLHATKFFHTFEGGAVTTNDDALAEKIRLMKNFGFESMDRVVELGVNGKMPEVCAAMGLASLEQLDDVLEVNRRNYRAYDSGLSDIPYVHLHPQTDLEGTNFHYIVVEVDEDAPLSRDEILKQLHDAHILARRYFSPACHRMEPYRTLYPEYLDALPETDRLCQRIMILPTGTAISPDDISRICATIRSSLTRRKVA</sequence>
<dbReference type="Gene3D" id="3.40.640.10">
    <property type="entry name" value="Type I PLP-dependent aspartate aminotransferase-like (Major domain)"/>
    <property type="match status" value="1"/>
</dbReference>
<dbReference type="SUPFAM" id="SSF53383">
    <property type="entry name" value="PLP-dependent transferases"/>
    <property type="match status" value="1"/>
</dbReference>
<proteinExistence type="inferred from homology"/>
<dbReference type="GO" id="GO:0030170">
    <property type="term" value="F:pyridoxal phosphate binding"/>
    <property type="evidence" value="ECO:0007669"/>
    <property type="project" value="TreeGrafter"/>
</dbReference>
<dbReference type="EC" id="2.6.1.33" evidence="6"/>
<dbReference type="InterPro" id="IPR015422">
    <property type="entry name" value="PyrdxlP-dep_Trfase_small"/>
</dbReference>
<keyword evidence="7" id="KW-1185">Reference proteome</keyword>
<comment type="similarity">
    <text evidence="2 5">Belongs to the DegT/DnrJ/EryC1 family.</text>
</comment>
<dbReference type="GO" id="GO:0019179">
    <property type="term" value="F:dTDP-4-amino-4,6-dideoxy-D-glucose transaminase activity"/>
    <property type="evidence" value="ECO:0007669"/>
    <property type="project" value="UniProtKB-EC"/>
</dbReference>
<dbReference type="PIRSF" id="PIRSF000390">
    <property type="entry name" value="PLP_StrS"/>
    <property type="match status" value="1"/>
</dbReference>
<dbReference type="EMBL" id="SJPP01000001">
    <property type="protein sequence ID" value="TWU13715.1"/>
    <property type="molecule type" value="Genomic_DNA"/>
</dbReference>
<name>A0A5C6BNV9_9PLAN</name>
<organism evidence="6 7">
    <name type="scientific">Symmachiella macrocystis</name>
    <dbReference type="NCBI Taxonomy" id="2527985"/>
    <lineage>
        <taxon>Bacteria</taxon>
        <taxon>Pseudomonadati</taxon>
        <taxon>Planctomycetota</taxon>
        <taxon>Planctomycetia</taxon>
        <taxon>Planctomycetales</taxon>
        <taxon>Planctomycetaceae</taxon>
        <taxon>Symmachiella</taxon>
    </lineage>
</organism>
<dbReference type="Gene3D" id="3.90.1150.10">
    <property type="entry name" value="Aspartate Aminotransferase, domain 1"/>
    <property type="match status" value="1"/>
</dbReference>
<dbReference type="AlphaFoldDB" id="A0A5C6BNV9"/>
<dbReference type="Pfam" id="PF01041">
    <property type="entry name" value="DegT_DnrJ_EryC1"/>
    <property type="match status" value="1"/>
</dbReference>
<evidence type="ECO:0000256" key="2">
    <source>
        <dbReference type="ARBA" id="ARBA00037999"/>
    </source>
</evidence>
<dbReference type="OrthoDB" id="9810913at2"/>
<protein>
    <submittedName>
        <fullName evidence="6">dTDP-4-amino-4,6-dideoxy-D-glucose transaminase</fullName>
        <ecNumber evidence="6">2.6.1.33</ecNumber>
    </submittedName>
</protein>
<feature type="modified residue" description="N6-(pyridoxal phosphate)lysine" evidence="4">
    <location>
        <position position="220"/>
    </location>
</feature>
<dbReference type="InterPro" id="IPR015424">
    <property type="entry name" value="PyrdxlP-dep_Trfase"/>
</dbReference>
<keyword evidence="6" id="KW-0808">Transferase</keyword>
<dbReference type="PANTHER" id="PTHR30244:SF9">
    <property type="entry name" value="PROTEIN RV3402C"/>
    <property type="match status" value="1"/>
</dbReference>
<dbReference type="GO" id="GO:0000271">
    <property type="term" value="P:polysaccharide biosynthetic process"/>
    <property type="evidence" value="ECO:0007669"/>
    <property type="project" value="TreeGrafter"/>
</dbReference>
<dbReference type="CDD" id="cd00616">
    <property type="entry name" value="AHBA_syn"/>
    <property type="match status" value="1"/>
</dbReference>
<feature type="active site" description="Proton acceptor" evidence="3">
    <location>
        <position position="220"/>
    </location>
</feature>
<reference evidence="6 7" key="1">
    <citation type="submission" date="2019-02" db="EMBL/GenBank/DDBJ databases">
        <title>Deep-cultivation of Planctomycetes and their phenomic and genomic characterization uncovers novel biology.</title>
        <authorList>
            <person name="Wiegand S."/>
            <person name="Jogler M."/>
            <person name="Boedeker C."/>
            <person name="Pinto D."/>
            <person name="Vollmers J."/>
            <person name="Rivas-Marin E."/>
            <person name="Kohn T."/>
            <person name="Peeters S.H."/>
            <person name="Heuer A."/>
            <person name="Rast P."/>
            <person name="Oberbeckmann S."/>
            <person name="Bunk B."/>
            <person name="Jeske O."/>
            <person name="Meyerdierks A."/>
            <person name="Storesund J.E."/>
            <person name="Kallscheuer N."/>
            <person name="Luecker S."/>
            <person name="Lage O.M."/>
            <person name="Pohl T."/>
            <person name="Merkel B.J."/>
            <person name="Hornburger P."/>
            <person name="Mueller R.-W."/>
            <person name="Bruemmer F."/>
            <person name="Labrenz M."/>
            <person name="Spormann A.M."/>
            <person name="Op Den Camp H."/>
            <person name="Overmann J."/>
            <person name="Amann R."/>
            <person name="Jetten M.S.M."/>
            <person name="Mascher T."/>
            <person name="Medema M.H."/>
            <person name="Devos D.P."/>
            <person name="Kaster A.-K."/>
            <person name="Ovreas L."/>
            <person name="Rohde M."/>
            <person name="Galperin M.Y."/>
            <person name="Jogler C."/>
        </authorList>
    </citation>
    <scope>NUCLEOTIDE SEQUENCE [LARGE SCALE GENOMIC DNA]</scope>
    <source>
        <strain evidence="6 7">CA54</strain>
    </source>
</reference>
<accession>A0A5C6BNV9</accession>
<evidence type="ECO:0000256" key="3">
    <source>
        <dbReference type="PIRSR" id="PIRSR000390-1"/>
    </source>
</evidence>
<dbReference type="InterPro" id="IPR015421">
    <property type="entry name" value="PyrdxlP-dep_Trfase_major"/>
</dbReference>
<comment type="caution">
    <text evidence="6">The sequence shown here is derived from an EMBL/GenBank/DDBJ whole genome shotgun (WGS) entry which is preliminary data.</text>
</comment>
<dbReference type="Proteomes" id="UP000320735">
    <property type="component" value="Unassembled WGS sequence"/>
</dbReference>
<keyword evidence="6" id="KW-0032">Aminotransferase</keyword>
<dbReference type="PANTHER" id="PTHR30244">
    <property type="entry name" value="TRANSAMINASE"/>
    <property type="match status" value="1"/>
</dbReference>
<keyword evidence="1 4" id="KW-0663">Pyridoxal phosphate</keyword>
<evidence type="ECO:0000256" key="5">
    <source>
        <dbReference type="RuleBase" id="RU004508"/>
    </source>
</evidence>
<gene>
    <name evidence="6" type="primary">vioA</name>
    <name evidence="6" type="ORF">CA54_25500</name>
</gene>
<evidence type="ECO:0000313" key="7">
    <source>
        <dbReference type="Proteomes" id="UP000320735"/>
    </source>
</evidence>